<feature type="transmembrane region" description="Helical" evidence="8">
    <location>
        <begin position="2196"/>
        <end position="2219"/>
    </location>
</feature>
<evidence type="ECO:0000259" key="11">
    <source>
        <dbReference type="PROSITE" id="PS50050"/>
    </source>
</evidence>
<dbReference type="InterPro" id="IPR049883">
    <property type="entry name" value="NOTCH1_EGF-like"/>
</dbReference>
<evidence type="ECO:0000256" key="8">
    <source>
        <dbReference type="SAM" id="Phobius"/>
    </source>
</evidence>
<dbReference type="InterPro" id="IPR018097">
    <property type="entry name" value="EGF_Ca-bd_CS"/>
</dbReference>
<evidence type="ECO:0000256" key="5">
    <source>
        <dbReference type="PROSITE-ProRule" id="PRU00076"/>
    </source>
</evidence>
<keyword evidence="4" id="KW-1015">Disulfide bond</keyword>
<feature type="compositionally biased region" description="Basic and acidic residues" evidence="7">
    <location>
        <begin position="390"/>
        <end position="423"/>
    </location>
</feature>
<feature type="compositionally biased region" description="Low complexity" evidence="7">
    <location>
        <begin position="424"/>
        <end position="433"/>
    </location>
</feature>
<evidence type="ECO:0000256" key="6">
    <source>
        <dbReference type="PROSITE-ProRule" id="PRU00206"/>
    </source>
</evidence>
<dbReference type="EMBL" id="CACVKT020007119">
    <property type="protein sequence ID" value="CAC5405502.1"/>
    <property type="molecule type" value="Genomic_DNA"/>
</dbReference>
<evidence type="ECO:0000313" key="13">
    <source>
        <dbReference type="Proteomes" id="UP000507470"/>
    </source>
</evidence>
<protein>
    <recommendedName>
        <fullName evidence="14">EGF-like domain-containing protein</fullName>
    </recommendedName>
</protein>
<dbReference type="FunFam" id="2.10.25.10:FF:000038">
    <property type="entry name" value="Fibrillin 2"/>
    <property type="match status" value="1"/>
</dbReference>
<dbReference type="PROSITE" id="PS01187">
    <property type="entry name" value="EGF_CA"/>
    <property type="match status" value="1"/>
</dbReference>
<evidence type="ECO:0000256" key="3">
    <source>
        <dbReference type="ARBA" id="ARBA00022737"/>
    </source>
</evidence>
<feature type="region of interest" description="Disordered" evidence="7">
    <location>
        <begin position="175"/>
        <end position="194"/>
    </location>
</feature>
<feature type="chain" id="PRO_5026763093" description="EGF-like domain-containing protein" evidence="9">
    <location>
        <begin position="20"/>
        <end position="2242"/>
    </location>
</feature>
<keyword evidence="3" id="KW-0677">Repeat</keyword>
<keyword evidence="8" id="KW-0812">Transmembrane</keyword>
<dbReference type="Proteomes" id="UP000507470">
    <property type="component" value="Unassembled WGS sequence"/>
</dbReference>
<dbReference type="PANTHER" id="PTHR24039">
    <property type="entry name" value="FIBRILLIN-RELATED"/>
    <property type="match status" value="1"/>
</dbReference>
<accession>A0A6J8DDQ1</accession>
<keyword evidence="2 9" id="KW-0732">Signal</keyword>
<dbReference type="SMART" id="SM00179">
    <property type="entry name" value="EGF_CA"/>
    <property type="match status" value="1"/>
</dbReference>
<evidence type="ECO:0008006" key="14">
    <source>
        <dbReference type="Google" id="ProtNLM"/>
    </source>
</evidence>
<feature type="compositionally biased region" description="Polar residues" evidence="7">
    <location>
        <begin position="454"/>
        <end position="470"/>
    </location>
</feature>
<comment type="caution">
    <text evidence="5">Lacks conserved residue(s) required for the propagation of feature annotation.</text>
</comment>
<feature type="region of interest" description="Disordered" evidence="7">
    <location>
        <begin position="655"/>
        <end position="689"/>
    </location>
</feature>
<feature type="compositionally biased region" description="Polar residues" evidence="7">
    <location>
        <begin position="737"/>
        <end position="750"/>
    </location>
</feature>
<sequence length="2242" mass="254858">MKTILQWIVLVVVSVCCHGDEESMHHLILLDQLPNYISLDSSPQIILRTNFSGFVDFKESDDFKVLLNVTAPSIEEAYAVTADVTESKGRLLIQVYENKLSSSLITLPWIFIIITIATCVVIILASAYALWWYCSKKYLDLQRDYYSHGNVMFRSRNSECLSSGAGELLIQSDHGRDSMIDDGKDLPDLPEEDEDENGIVCSFLLKVQVRNDDSDEDNEKVDDNKLTIKRRYQPPSKRLYREQHMRRHGRRKRHPSLNDPPSYDAVMEYPGGSSDESDGEEAGKKKTYITSVQSMEEKGKRNKPFVESSRSFGEQTSYQSRDLYSYNPLALQTLPVAHSDTELNVRSPRYIAHNIPPRGFVNPMHDDYHANRDRKVEKILNSKESLVQVERSKSPIARDEMKKTAPIPREELVRTPVHVERSASFRSNHSRSSIRQERPKSPNTNEKTKTPTNYEQSITQSQPGQSSTPNHYERGRSPIYVERGKSPSYIYAKAKKPPPIKLPTEVNISEQNNLDDSSGYIELKATTGPPIEKLTPVDQLDAVQGNPMDIPLTSFTGSLKKKRHKSKPESGSLQRTVLEGYNYNNTLPLSPKAELNITGTSTINSQRFSVLSDNSISLYSSGEMFSPTSPYQENLDDDAFDFDVEIPPLKEHDLDGLSEASLPLPSPPPYAKMPPGYSPRTLVPSPKVRPPPLSALSGLSIPVDDDMLSGTYIGLTISPTNTMDQIFQFPSPYRDSGISSEQSLPLSQGDESPFSPAKPVHPAQRKLPPPPPRMYCPPHRFSWDRDGESPEQGDYAKLKSKEENSTKENEELKTTPSSRGFGGVRKKPILKPKQLHLAVICSLSILSLATTVYSAFPSTQTQVHITVYAPKNFLQQDIEVYFNQDRPGDVLDQQYAYVQSYDMVDPYLLKLNSTLCDATQCKHGCDENNGHCVCKKGYRLDSAGVCQDVNECRSVHHRCHENADCMDKEGTYQCHCTGRYYGDGKTCYACDAPCREGTYQDLPCGKNQKKICLSCKKECPKGMSKTDCTKKCTAADYEFKRCTDVEDRECRERRDLRFPSVSSNIIAENMKDVSLVNSEELSRTRGFHIDREELSRTRGFHIDRGSGFFIKGTVTYFKPQILLQPVDHSVNNELDRFNGSPELVDKYCPYPVPSYYELGKFDLQNITYKNKMYGGKTFIEPCETYMRHGNFPDMQHASRFIYCSQPGPVTNIFELKSGFGSSTPFWIEKEENCVSKNAACLNCTKTCAKKMRLQGGDCGVTDKDNGRSPRLPLCMSCCADSNCTNLCGTYHDYHCQTEQCLVGDLLGFQLRPIYDNANNIYCHMIPVTNQTVMELVYNVINYYETLVSETLIVKSDGSWITTGKMHYGDEIVDIDIDSKVRQIPDFVKMSGVTKQVAAGRYKQGDVSVKTLITQTSAVVRPQSPFSTTSSSFAQHSCEDEVLDNLMMAKGIDEPFDQYPGLVEFFNDNHSYAVSSEGTSDLPSIRIVVDRHKSLLESLFPMAKLVFNHLHGNITHNSTHWVMNVTGKIQECPGVLSINLTDPGYPSEPLYQFVAQVRCPKTFELSFAVPTGDKSYLDKEFALSVKDKDTVHQLFVFKPAGRANVYMSGSTQGQVTTTKDSKQPSHFSIPFMATVIGVVVLLLFIAAFGMMVKFGQPTSDVLEFKWCHLVLMVGYISFHFLFAVCASMTVFVLVIVAVNSDTTAFLKNYQQQRSVKSAFTHLELDHMERHLLAEIHRQNSVANTSKQLCDQQMLIIIENLNDLRKEIERNTTEDIGKKDINNLLSNQMKTLAQKFTTNIDIFRERFESYIKFMRQKFTSELQQTYRSMEQNKWLTTAQFLRRSVKNVRDLENLPTRPFLQWLGIPEDLTQLSLDKPIPVPVLPKFDDVFISGTKGNPNPATNKRSERTHQYHNFWIQPEMLHSNHSQGQNDPYREEETSSYSGYMVFFALMIVIDVVWFLHRMLKAVGVCSLILYGYPIYVDIRDKTDPTQEVDDEAAKRQKRLFKSGFCKTLRDLMLKSLVSMFVPKVIATVFVCLFVYVLSIATFHFVNRETFSYLGYYNNMDDLLKLNEKFINRRLETHASRINLMQYPAYQEIANLYVQRHLYLYRSTENHLKSMHGAHSSFYCDYLKSINVSAVCDNSVTSNLPEVVVSACQFEKISPRHYLRHTTSETNISDLQMDEFLFSIRKLIEDTCYIVLIFMSVIIIKELLGTVIWLYMKRSGFINLRIIFEADEPPNVPHR</sequence>
<keyword evidence="13" id="KW-1185">Reference proteome</keyword>
<gene>
    <name evidence="12" type="ORF">MCOR_39183</name>
</gene>
<dbReference type="Gene3D" id="2.10.25.10">
    <property type="entry name" value="Laminin"/>
    <property type="match status" value="1"/>
</dbReference>
<name>A0A6J8DDQ1_MYTCO</name>
<evidence type="ECO:0000256" key="7">
    <source>
        <dbReference type="SAM" id="MobiDB-lite"/>
    </source>
</evidence>
<dbReference type="InterPro" id="IPR000742">
    <property type="entry name" value="EGF"/>
</dbReference>
<feature type="domain" description="EGF-like" evidence="10">
    <location>
        <begin position="948"/>
        <end position="988"/>
    </location>
</feature>
<feature type="transmembrane region" description="Helical" evidence="8">
    <location>
        <begin position="1940"/>
        <end position="1959"/>
    </location>
</feature>
<reference evidence="12 13" key="1">
    <citation type="submission" date="2020-06" db="EMBL/GenBank/DDBJ databases">
        <authorList>
            <person name="Li R."/>
            <person name="Bekaert M."/>
        </authorList>
    </citation>
    <scope>NUCLEOTIDE SEQUENCE [LARGE SCALE GENOMIC DNA]</scope>
    <source>
        <strain evidence="13">wild</strain>
    </source>
</reference>
<feature type="compositionally biased region" description="Basic residues" evidence="7">
    <location>
        <begin position="244"/>
        <end position="255"/>
    </location>
</feature>
<feature type="region of interest" description="Disordered" evidence="7">
    <location>
        <begin position="390"/>
        <end position="480"/>
    </location>
</feature>
<dbReference type="OrthoDB" id="5965479at2759"/>
<dbReference type="PROSITE" id="PS00010">
    <property type="entry name" value="ASX_HYDROXYL"/>
    <property type="match status" value="1"/>
</dbReference>
<evidence type="ECO:0000259" key="10">
    <source>
        <dbReference type="PROSITE" id="PS50026"/>
    </source>
</evidence>
<evidence type="ECO:0000256" key="9">
    <source>
        <dbReference type="SAM" id="SignalP"/>
    </source>
</evidence>
<feature type="compositionally biased region" description="Basic and acidic residues" evidence="7">
    <location>
        <begin position="781"/>
        <end position="813"/>
    </location>
</feature>
<proteinExistence type="predicted"/>
<organism evidence="12 13">
    <name type="scientific">Mytilus coruscus</name>
    <name type="common">Sea mussel</name>
    <dbReference type="NCBI Taxonomy" id="42192"/>
    <lineage>
        <taxon>Eukaryota</taxon>
        <taxon>Metazoa</taxon>
        <taxon>Spiralia</taxon>
        <taxon>Lophotrochozoa</taxon>
        <taxon>Mollusca</taxon>
        <taxon>Bivalvia</taxon>
        <taxon>Autobranchia</taxon>
        <taxon>Pteriomorphia</taxon>
        <taxon>Mytilida</taxon>
        <taxon>Mytiloidea</taxon>
        <taxon>Mytilidae</taxon>
        <taxon>Mytilinae</taxon>
        <taxon>Mytilus</taxon>
    </lineage>
</organism>
<feature type="domain" description="TNFR-Cys" evidence="11">
    <location>
        <begin position="993"/>
        <end position="1042"/>
    </location>
</feature>
<feature type="region of interest" description="Disordered" evidence="7">
    <location>
        <begin position="212"/>
        <end position="313"/>
    </location>
</feature>
<evidence type="ECO:0000313" key="12">
    <source>
        <dbReference type="EMBL" id="CAC5405502.1"/>
    </source>
</evidence>
<dbReference type="InterPro" id="IPR009030">
    <property type="entry name" value="Growth_fac_rcpt_cys_sf"/>
</dbReference>
<feature type="compositionally biased region" description="Low complexity" evidence="7">
    <location>
        <begin position="441"/>
        <end position="453"/>
    </location>
</feature>
<keyword evidence="1 5" id="KW-0245">EGF-like domain</keyword>
<feature type="transmembrane region" description="Helical" evidence="8">
    <location>
        <begin position="109"/>
        <end position="133"/>
    </location>
</feature>
<feature type="compositionally biased region" description="Basic and acidic residues" evidence="7">
    <location>
        <begin position="175"/>
        <end position="187"/>
    </location>
</feature>
<keyword evidence="8" id="KW-1133">Transmembrane helix</keyword>
<keyword evidence="8" id="KW-0472">Membrane</keyword>
<dbReference type="GO" id="GO:0005509">
    <property type="term" value="F:calcium ion binding"/>
    <property type="evidence" value="ECO:0007669"/>
    <property type="project" value="InterPro"/>
</dbReference>
<dbReference type="InterPro" id="IPR000152">
    <property type="entry name" value="EGF-type_Asp/Asn_hydroxyl_site"/>
</dbReference>
<feature type="repeat" description="TNFR-Cys" evidence="6">
    <location>
        <begin position="993"/>
        <end position="1042"/>
    </location>
</feature>
<dbReference type="CDD" id="cd00054">
    <property type="entry name" value="EGF_CA"/>
    <property type="match status" value="1"/>
</dbReference>
<dbReference type="PROSITE" id="PS50026">
    <property type="entry name" value="EGF_3"/>
    <property type="match status" value="1"/>
</dbReference>
<dbReference type="PROSITE" id="PS50050">
    <property type="entry name" value="TNFR_NGFR_2"/>
    <property type="match status" value="1"/>
</dbReference>
<dbReference type="SMART" id="SM00181">
    <property type="entry name" value="EGF"/>
    <property type="match status" value="2"/>
</dbReference>
<feature type="transmembrane region" description="Helical" evidence="8">
    <location>
        <begin position="1626"/>
        <end position="1647"/>
    </location>
</feature>
<feature type="region of interest" description="Disordered" evidence="7">
    <location>
        <begin position="726"/>
        <end position="825"/>
    </location>
</feature>
<evidence type="ECO:0000256" key="4">
    <source>
        <dbReference type="ARBA" id="ARBA00023157"/>
    </source>
</evidence>
<evidence type="ECO:0000256" key="1">
    <source>
        <dbReference type="ARBA" id="ARBA00022536"/>
    </source>
</evidence>
<dbReference type="InterPro" id="IPR001368">
    <property type="entry name" value="TNFR/NGFR_Cys_rich_reg"/>
</dbReference>
<feature type="transmembrane region" description="Helical" evidence="8">
    <location>
        <begin position="2020"/>
        <end position="2041"/>
    </location>
</feature>
<feature type="signal peptide" evidence="9">
    <location>
        <begin position="1"/>
        <end position="19"/>
    </location>
</feature>
<dbReference type="Pfam" id="PF07645">
    <property type="entry name" value="EGF_CA"/>
    <property type="match status" value="1"/>
</dbReference>
<dbReference type="SUPFAM" id="SSF57184">
    <property type="entry name" value="Growth factor receptor domain"/>
    <property type="match status" value="1"/>
</dbReference>
<evidence type="ECO:0000256" key="2">
    <source>
        <dbReference type="ARBA" id="ARBA00022729"/>
    </source>
</evidence>
<feature type="transmembrane region" description="Helical" evidence="8">
    <location>
        <begin position="1668"/>
        <end position="1697"/>
    </location>
</feature>
<dbReference type="InterPro" id="IPR001881">
    <property type="entry name" value="EGF-like_Ca-bd_dom"/>
</dbReference>